<accession>A0A9D1EBB1</accession>
<organism evidence="2 3">
    <name type="scientific">Candidatus Pullilachnospira gallistercoris</name>
    <dbReference type="NCBI Taxonomy" id="2840911"/>
    <lineage>
        <taxon>Bacteria</taxon>
        <taxon>Bacillati</taxon>
        <taxon>Bacillota</taxon>
        <taxon>Clostridia</taxon>
        <taxon>Lachnospirales</taxon>
        <taxon>Lachnospiraceae</taxon>
        <taxon>Lachnospiraceae incertae sedis</taxon>
        <taxon>Candidatus Pullilachnospira</taxon>
    </lineage>
</organism>
<evidence type="ECO:0000256" key="1">
    <source>
        <dbReference type="SAM" id="MobiDB-lite"/>
    </source>
</evidence>
<comment type="caution">
    <text evidence="2">The sequence shown here is derived from an EMBL/GenBank/DDBJ whole genome shotgun (WGS) entry which is preliminary data.</text>
</comment>
<gene>
    <name evidence="2" type="ORF">IAA55_10275</name>
</gene>
<feature type="region of interest" description="Disordered" evidence="1">
    <location>
        <begin position="115"/>
        <end position="136"/>
    </location>
</feature>
<sequence>MTKNHERINELFEELVPGSGKAESLAGELVRAMARIGYRWYNDGDQVGIGYGRETCNPAARFLIHKGNKEVSDLAASIWGIYSEEAYEKLIDLLAGAVADYVEGHPELRTLPTTDMWDLRDPDEDVDDWDEEKENW</sequence>
<name>A0A9D1EBB1_9FIRM</name>
<reference evidence="2" key="2">
    <citation type="journal article" date="2021" name="PeerJ">
        <title>Extensive microbial diversity within the chicken gut microbiome revealed by metagenomics and culture.</title>
        <authorList>
            <person name="Gilroy R."/>
            <person name="Ravi A."/>
            <person name="Getino M."/>
            <person name="Pursley I."/>
            <person name="Horton D.L."/>
            <person name="Alikhan N.F."/>
            <person name="Baker D."/>
            <person name="Gharbi K."/>
            <person name="Hall N."/>
            <person name="Watson M."/>
            <person name="Adriaenssens E.M."/>
            <person name="Foster-Nyarko E."/>
            <person name="Jarju S."/>
            <person name="Secka A."/>
            <person name="Antonio M."/>
            <person name="Oren A."/>
            <person name="Chaudhuri R.R."/>
            <person name="La Ragione R."/>
            <person name="Hildebrand F."/>
            <person name="Pallen M.J."/>
        </authorList>
    </citation>
    <scope>NUCLEOTIDE SEQUENCE</scope>
    <source>
        <strain evidence="2">ChiSjej5B23-6657</strain>
    </source>
</reference>
<dbReference type="Proteomes" id="UP000823912">
    <property type="component" value="Unassembled WGS sequence"/>
</dbReference>
<evidence type="ECO:0000313" key="2">
    <source>
        <dbReference type="EMBL" id="HIR71648.1"/>
    </source>
</evidence>
<dbReference type="AlphaFoldDB" id="A0A9D1EBB1"/>
<protein>
    <submittedName>
        <fullName evidence="2">Uncharacterized protein</fullName>
    </submittedName>
</protein>
<dbReference type="EMBL" id="DVHM01000178">
    <property type="protein sequence ID" value="HIR71648.1"/>
    <property type="molecule type" value="Genomic_DNA"/>
</dbReference>
<proteinExistence type="predicted"/>
<evidence type="ECO:0000313" key="3">
    <source>
        <dbReference type="Proteomes" id="UP000823912"/>
    </source>
</evidence>
<reference evidence="2" key="1">
    <citation type="submission" date="2020-10" db="EMBL/GenBank/DDBJ databases">
        <authorList>
            <person name="Gilroy R."/>
        </authorList>
    </citation>
    <scope>NUCLEOTIDE SEQUENCE</scope>
    <source>
        <strain evidence="2">ChiSjej5B23-6657</strain>
    </source>
</reference>
<feature type="compositionally biased region" description="Acidic residues" evidence="1">
    <location>
        <begin position="121"/>
        <end position="136"/>
    </location>
</feature>